<dbReference type="RefSeq" id="WP_003009492.1">
    <property type="nucleotide sequence ID" value="NZ_CP133988.1"/>
</dbReference>
<organism evidence="1 2">
    <name type="scientific">Streptococcus parasanguinis</name>
    <dbReference type="NCBI Taxonomy" id="1318"/>
    <lineage>
        <taxon>Bacteria</taxon>
        <taxon>Bacillati</taxon>
        <taxon>Bacillota</taxon>
        <taxon>Bacilli</taxon>
        <taxon>Lactobacillales</taxon>
        <taxon>Streptococcaceae</taxon>
        <taxon>Streptococcus</taxon>
    </lineage>
</organism>
<evidence type="ECO:0000313" key="1">
    <source>
        <dbReference type="EMBL" id="WNB83623.1"/>
    </source>
</evidence>
<dbReference type="Gene3D" id="1.20.140.160">
    <property type="match status" value="1"/>
</dbReference>
<dbReference type="InterPro" id="IPR013324">
    <property type="entry name" value="RNA_pol_sigma_r3/r4-like"/>
</dbReference>
<dbReference type="AlphaFoldDB" id="A0AAX4AYA4"/>
<accession>A0AAX4AYA4</accession>
<sequence length="142" mass="16486">MLTHYPTNAELVANLEPDKQEFWLKILNDMDKEEANYQRKIRYHQVSSLDFIVSNDGRETTLQELIQSNSCSGEDYTIMEVEEQLYCEALAELDEKHRIVFKAIFENGLNATKASQLVGRSDKTAKKYYKEACKQVLKKIQS</sequence>
<reference evidence="1" key="1">
    <citation type="submission" date="2023-09" db="EMBL/GenBank/DDBJ databases">
        <title>Streptococcus_parasanguinius_hifiasm_complete_genome_Zymo_Research_ D6332.</title>
        <authorList>
            <person name="Damerum A."/>
        </authorList>
    </citation>
    <scope>NUCLEOTIDE SEQUENCE</scope>
    <source>
        <strain evidence="1">B-1756</strain>
    </source>
</reference>
<evidence type="ECO:0000313" key="2">
    <source>
        <dbReference type="Proteomes" id="UP001248323"/>
    </source>
</evidence>
<dbReference type="EMBL" id="CP133988">
    <property type="protein sequence ID" value="WNB83623.1"/>
    <property type="molecule type" value="Genomic_DNA"/>
</dbReference>
<name>A0AAX4AYA4_STRPA</name>
<proteinExistence type="predicted"/>
<dbReference type="SUPFAM" id="SSF88659">
    <property type="entry name" value="Sigma3 and sigma4 domains of RNA polymerase sigma factors"/>
    <property type="match status" value="1"/>
</dbReference>
<dbReference type="Proteomes" id="UP001248323">
    <property type="component" value="Chromosome"/>
</dbReference>
<gene>
    <name evidence="1" type="ORF">RDV49_01840</name>
</gene>
<protein>
    <submittedName>
        <fullName evidence="1">Sigma-70 family RNA polymerase sigma factor</fullName>
    </submittedName>
</protein>